<dbReference type="InterPro" id="IPR056876">
    <property type="entry name" value="Msl2-3_C"/>
</dbReference>
<protein>
    <submittedName>
        <fullName evidence="13">Uncharacterized protein</fullName>
    </submittedName>
</protein>
<feature type="transmembrane region" description="Helical" evidence="9">
    <location>
        <begin position="111"/>
        <end position="130"/>
    </location>
</feature>
<feature type="compositionally biased region" description="Polar residues" evidence="8">
    <location>
        <begin position="683"/>
        <end position="701"/>
    </location>
</feature>
<feature type="domain" description="Mechanosensitive ion channel protein 2/3 C-terminal" evidence="11">
    <location>
        <begin position="371"/>
        <end position="456"/>
    </location>
</feature>
<feature type="transmembrane region" description="Helical" evidence="9">
    <location>
        <begin position="199"/>
        <end position="217"/>
    </location>
</feature>
<keyword evidence="4 9" id="KW-1133">Transmembrane helix</keyword>
<organism evidence="13 14">
    <name type="scientific">Rhododendron griersonianum</name>
    <dbReference type="NCBI Taxonomy" id="479676"/>
    <lineage>
        <taxon>Eukaryota</taxon>
        <taxon>Viridiplantae</taxon>
        <taxon>Streptophyta</taxon>
        <taxon>Embryophyta</taxon>
        <taxon>Tracheophyta</taxon>
        <taxon>Spermatophyta</taxon>
        <taxon>Magnoliopsida</taxon>
        <taxon>eudicotyledons</taxon>
        <taxon>Gunneridae</taxon>
        <taxon>Pentapetalae</taxon>
        <taxon>asterids</taxon>
        <taxon>Ericales</taxon>
        <taxon>Ericaceae</taxon>
        <taxon>Ericoideae</taxon>
        <taxon>Rhodoreae</taxon>
        <taxon>Rhododendron</taxon>
    </lineage>
</organism>
<dbReference type="GO" id="GO:0034220">
    <property type="term" value="P:monoatomic ion transmembrane transport"/>
    <property type="evidence" value="ECO:0007669"/>
    <property type="project" value="UniProtKB-KW"/>
</dbReference>
<evidence type="ECO:0000259" key="10">
    <source>
        <dbReference type="Pfam" id="PF00924"/>
    </source>
</evidence>
<dbReference type="InterPro" id="IPR006685">
    <property type="entry name" value="MscS_channel_2nd"/>
</dbReference>
<evidence type="ECO:0000256" key="4">
    <source>
        <dbReference type="ARBA" id="ARBA00022989"/>
    </source>
</evidence>
<dbReference type="PANTHER" id="PTHR43634:SF2">
    <property type="entry name" value="LOW CONDUCTANCE MECHANOSENSITIVE CHANNEL YNAI"/>
    <property type="match status" value="1"/>
</dbReference>
<keyword evidence="5" id="KW-0813">Transport</keyword>
<feature type="domain" description="Mechanosensitive channel protein 2/3 transmembrane" evidence="12">
    <location>
        <begin position="151"/>
        <end position="294"/>
    </location>
</feature>
<dbReference type="PANTHER" id="PTHR43634">
    <property type="entry name" value="OW CONDUCTANCE MECHANOSENSITIVE CHANNEL"/>
    <property type="match status" value="1"/>
</dbReference>
<gene>
    <name evidence="13" type="ORF">RHGRI_030100</name>
</gene>
<evidence type="ECO:0000256" key="9">
    <source>
        <dbReference type="SAM" id="Phobius"/>
    </source>
</evidence>
<evidence type="ECO:0000256" key="7">
    <source>
        <dbReference type="ARBA" id="ARBA00023303"/>
    </source>
</evidence>
<feature type="compositionally biased region" description="Polar residues" evidence="8">
    <location>
        <begin position="528"/>
        <end position="540"/>
    </location>
</feature>
<dbReference type="Gene3D" id="1.10.287.1260">
    <property type="match status" value="1"/>
</dbReference>
<dbReference type="InterPro" id="IPR057483">
    <property type="entry name" value="MSL2/3_TM_dom"/>
</dbReference>
<dbReference type="EMBL" id="JACTNZ010000010">
    <property type="protein sequence ID" value="KAG5529601.1"/>
    <property type="molecule type" value="Genomic_DNA"/>
</dbReference>
<evidence type="ECO:0000259" key="12">
    <source>
        <dbReference type="Pfam" id="PF25237"/>
    </source>
</evidence>
<feature type="transmembrane region" description="Helical" evidence="9">
    <location>
        <begin position="278"/>
        <end position="297"/>
    </location>
</feature>
<evidence type="ECO:0000259" key="11">
    <source>
        <dbReference type="Pfam" id="PF24956"/>
    </source>
</evidence>
<evidence type="ECO:0000256" key="8">
    <source>
        <dbReference type="SAM" id="MobiDB-lite"/>
    </source>
</evidence>
<reference evidence="13" key="1">
    <citation type="submission" date="2020-08" db="EMBL/GenBank/DDBJ databases">
        <title>Plant Genome Project.</title>
        <authorList>
            <person name="Zhang R.-G."/>
        </authorList>
    </citation>
    <scope>NUCLEOTIDE SEQUENCE</scope>
    <source>
        <strain evidence="13">WSP0</strain>
        <tissue evidence="13">Leaf</tissue>
    </source>
</reference>
<evidence type="ECO:0000256" key="2">
    <source>
        <dbReference type="ARBA" id="ARBA00008017"/>
    </source>
</evidence>
<evidence type="ECO:0000256" key="6">
    <source>
        <dbReference type="ARBA" id="ARBA00023136"/>
    </source>
</evidence>
<evidence type="ECO:0000313" key="14">
    <source>
        <dbReference type="Proteomes" id="UP000823749"/>
    </source>
</evidence>
<dbReference type="InterPro" id="IPR023408">
    <property type="entry name" value="MscS_beta-dom_sf"/>
</dbReference>
<comment type="caution">
    <text evidence="13">The sequence shown here is derived from an EMBL/GenBank/DDBJ whole genome shotgun (WGS) entry which is preliminary data.</text>
</comment>
<name>A0AAV6ILL8_9ERIC</name>
<comment type="similarity">
    <text evidence="2">Belongs to the MscS (TC 1.A.23) family.</text>
</comment>
<feature type="compositionally biased region" description="Basic and acidic residues" evidence="8">
    <location>
        <begin position="581"/>
        <end position="603"/>
    </location>
</feature>
<accession>A0AAV6ILL8</accession>
<dbReference type="Pfam" id="PF24956">
    <property type="entry name" value="Msl2-3_C"/>
    <property type="match status" value="1"/>
</dbReference>
<dbReference type="InterPro" id="IPR010920">
    <property type="entry name" value="LSM_dom_sf"/>
</dbReference>
<dbReference type="Gene3D" id="2.30.30.60">
    <property type="match status" value="1"/>
</dbReference>
<dbReference type="Proteomes" id="UP000823749">
    <property type="component" value="Chromosome 10"/>
</dbReference>
<keyword evidence="6 9" id="KW-0472">Membrane</keyword>
<feature type="compositionally biased region" description="Polar residues" evidence="8">
    <location>
        <begin position="606"/>
        <end position="617"/>
    </location>
</feature>
<evidence type="ECO:0000256" key="5">
    <source>
        <dbReference type="ARBA" id="ARBA00023065"/>
    </source>
</evidence>
<feature type="transmembrane region" description="Helical" evidence="9">
    <location>
        <begin position="254"/>
        <end position="271"/>
    </location>
</feature>
<keyword evidence="14" id="KW-1185">Reference proteome</keyword>
<proteinExistence type="inferred from homology"/>
<dbReference type="GO" id="GO:0016020">
    <property type="term" value="C:membrane"/>
    <property type="evidence" value="ECO:0007669"/>
    <property type="project" value="UniProtKB-SubCell"/>
</dbReference>
<dbReference type="InterPro" id="IPR045042">
    <property type="entry name" value="YnaI-like"/>
</dbReference>
<feature type="domain" description="Mechanosensitive ion channel MscS" evidence="10">
    <location>
        <begin position="296"/>
        <end position="366"/>
    </location>
</feature>
<dbReference type="AlphaFoldDB" id="A0AAV6ILL8"/>
<feature type="region of interest" description="Disordered" evidence="8">
    <location>
        <begin position="644"/>
        <end position="701"/>
    </location>
</feature>
<sequence>MAVTISLQMSHDLGICKNHGCNKQFLNLMQRGKLHLVKTSLSSLALPRDPWSIRHRESLYRQKCSSPCKHSMFRCHSFLNPGNGNGNGISSMKNVAVEFTRSCITFQDSPIVLKLVSAVGIIAFAVWGLGPLIRQGRHKNDCSSKKSDTGTYHVTTSYLLPLLLWTGVTLICRCDKLTVLELDPVVLPSEGSQIVKQRILNFIRSLSTVLALAYYLLSAIQQAQKFFMGTNNSTDPRPVSSTGFTMGFQFISKAVYPAVLVAAVALFLELLGISTQKLLTAGGLGTVLLTFAGREIFRNFLSSAIIHATRPFAVNDWIQTKIEGYYVSGHVERVGWWTPTIIRGENREAVHIPNHQFTINVVSNLSQKTHWRIKTHLEISYLDFDKISNIVADMRKLLAKNPNLEHKKLHRRVFLVEINPKNPGLVILVSCFVKTSHVEEYKNVREAILLELIRIINHHKARLATPIRTVQYSNSDFDEIPFSDSPFNHVGVASNRPLLLTESSYKINGDDRTKTQTRSTRAGGEQDGTATAQPPLNGKTNAKVPPHSKAKETPISEPNVKHRPTPDSKVGVKAGEIQNLDTKEENTDRKVGEKVKAKSKLDSDVPSIQQLKQQTERPPQPPASRPPLEENIVLGVALGGSKRTLPIEEGMAPAPVQSEVKEMAKSRTGNGFLAAEKDKKDSQLPNVPSTTSSGDQGKPQN</sequence>
<dbReference type="Pfam" id="PF00924">
    <property type="entry name" value="MS_channel_2nd"/>
    <property type="match status" value="1"/>
</dbReference>
<comment type="subcellular location">
    <subcellularLocation>
        <location evidence="1">Membrane</location>
        <topology evidence="1">Multi-pass membrane protein</topology>
    </subcellularLocation>
</comment>
<dbReference type="Pfam" id="PF25237">
    <property type="entry name" value="MSL2_3"/>
    <property type="match status" value="1"/>
</dbReference>
<keyword evidence="7" id="KW-0407">Ion channel</keyword>
<feature type="region of interest" description="Disordered" evidence="8">
    <location>
        <begin position="503"/>
        <end position="630"/>
    </location>
</feature>
<keyword evidence="5" id="KW-0406">Ion transport</keyword>
<evidence type="ECO:0000313" key="13">
    <source>
        <dbReference type="EMBL" id="KAG5529601.1"/>
    </source>
</evidence>
<keyword evidence="3 9" id="KW-0812">Transmembrane</keyword>
<evidence type="ECO:0000256" key="1">
    <source>
        <dbReference type="ARBA" id="ARBA00004141"/>
    </source>
</evidence>
<evidence type="ECO:0000256" key="3">
    <source>
        <dbReference type="ARBA" id="ARBA00022692"/>
    </source>
</evidence>
<dbReference type="SUPFAM" id="SSF50182">
    <property type="entry name" value="Sm-like ribonucleoproteins"/>
    <property type="match status" value="1"/>
</dbReference>